<name>A0ABV7KHY2_9HYPH</name>
<dbReference type="PANTHER" id="PTHR33606:SF3">
    <property type="entry name" value="PROTEIN YCII"/>
    <property type="match status" value="1"/>
</dbReference>
<keyword evidence="4" id="KW-1185">Reference proteome</keyword>
<protein>
    <submittedName>
        <fullName evidence="3">YciI-like protein</fullName>
    </submittedName>
</protein>
<comment type="similarity">
    <text evidence="1">Belongs to the YciI family.</text>
</comment>
<dbReference type="Proteomes" id="UP001595583">
    <property type="component" value="Unassembled WGS sequence"/>
</dbReference>
<dbReference type="EMBL" id="JBHRTK010000012">
    <property type="protein sequence ID" value="MFC3206772.1"/>
    <property type="molecule type" value="Genomic_DNA"/>
</dbReference>
<dbReference type="RefSeq" id="WP_378220580.1">
    <property type="nucleotide sequence ID" value="NZ_JBHRTK010000012.1"/>
</dbReference>
<sequence length="98" mass="10660">MLFALICTDKPGKLQLRADTRPEHLAHLQALNDDNKLAFAGPFLCAEGKPNGSMVVLDAPDMEAARALADADPYAKAGLFEKVEIRQWNWGINNPANG</sequence>
<dbReference type="Pfam" id="PF03795">
    <property type="entry name" value="YCII"/>
    <property type="match status" value="1"/>
</dbReference>
<evidence type="ECO:0000313" key="3">
    <source>
        <dbReference type="EMBL" id="MFC3206772.1"/>
    </source>
</evidence>
<dbReference type="InterPro" id="IPR005545">
    <property type="entry name" value="YCII"/>
</dbReference>
<dbReference type="InterPro" id="IPR051807">
    <property type="entry name" value="Sec-metab_biosynth-assoc"/>
</dbReference>
<feature type="domain" description="YCII-related" evidence="2">
    <location>
        <begin position="1"/>
        <end position="89"/>
    </location>
</feature>
<organism evidence="3 4">
    <name type="scientific">Aquamicrobium soli</name>
    <dbReference type="NCBI Taxonomy" id="1811518"/>
    <lineage>
        <taxon>Bacteria</taxon>
        <taxon>Pseudomonadati</taxon>
        <taxon>Pseudomonadota</taxon>
        <taxon>Alphaproteobacteria</taxon>
        <taxon>Hyphomicrobiales</taxon>
        <taxon>Phyllobacteriaceae</taxon>
        <taxon>Aquamicrobium</taxon>
    </lineage>
</organism>
<dbReference type="InterPro" id="IPR011008">
    <property type="entry name" value="Dimeric_a/b-barrel"/>
</dbReference>
<evidence type="ECO:0000256" key="1">
    <source>
        <dbReference type="ARBA" id="ARBA00007689"/>
    </source>
</evidence>
<dbReference type="SUPFAM" id="SSF54909">
    <property type="entry name" value="Dimeric alpha+beta barrel"/>
    <property type="match status" value="1"/>
</dbReference>
<dbReference type="Gene3D" id="3.30.70.1060">
    <property type="entry name" value="Dimeric alpha+beta barrel"/>
    <property type="match status" value="1"/>
</dbReference>
<comment type="caution">
    <text evidence="3">The sequence shown here is derived from an EMBL/GenBank/DDBJ whole genome shotgun (WGS) entry which is preliminary data.</text>
</comment>
<gene>
    <name evidence="3" type="ORF">ACFOHJ_11160</name>
</gene>
<dbReference type="NCBIfam" id="NF009502">
    <property type="entry name" value="PRK12863.1-1"/>
    <property type="match status" value="1"/>
</dbReference>
<accession>A0ABV7KHY2</accession>
<proteinExistence type="inferred from homology"/>
<reference evidence="4" key="1">
    <citation type="journal article" date="2019" name="Int. J. Syst. Evol. Microbiol.">
        <title>The Global Catalogue of Microorganisms (GCM) 10K type strain sequencing project: providing services to taxonomists for standard genome sequencing and annotation.</title>
        <authorList>
            <consortium name="The Broad Institute Genomics Platform"/>
            <consortium name="The Broad Institute Genome Sequencing Center for Infectious Disease"/>
            <person name="Wu L."/>
            <person name="Ma J."/>
        </authorList>
    </citation>
    <scope>NUCLEOTIDE SEQUENCE [LARGE SCALE GENOMIC DNA]</scope>
    <source>
        <strain evidence="4">KCTC 52165</strain>
    </source>
</reference>
<dbReference type="PANTHER" id="PTHR33606">
    <property type="entry name" value="PROTEIN YCII"/>
    <property type="match status" value="1"/>
</dbReference>
<evidence type="ECO:0000313" key="4">
    <source>
        <dbReference type="Proteomes" id="UP001595583"/>
    </source>
</evidence>
<evidence type="ECO:0000259" key="2">
    <source>
        <dbReference type="Pfam" id="PF03795"/>
    </source>
</evidence>